<evidence type="ECO:0000256" key="3">
    <source>
        <dbReference type="ARBA" id="ARBA00023295"/>
    </source>
</evidence>
<name>A0A1E3K334_9TREE</name>
<dbReference type="InterPro" id="IPR050546">
    <property type="entry name" value="Glycosyl_Hydrlase_16"/>
</dbReference>
<dbReference type="GO" id="GO:0004553">
    <property type="term" value="F:hydrolase activity, hydrolyzing O-glycosyl compounds"/>
    <property type="evidence" value="ECO:0007669"/>
    <property type="project" value="InterPro"/>
</dbReference>
<dbReference type="CDD" id="cd02181">
    <property type="entry name" value="GH16_fungal_Lam16A_glucanase"/>
    <property type="match status" value="1"/>
</dbReference>
<proteinExistence type="inferred from homology"/>
<dbReference type="AlphaFoldDB" id="A0A1E3K334"/>
<dbReference type="PROSITE" id="PS51762">
    <property type="entry name" value="GH16_2"/>
    <property type="match status" value="1"/>
</dbReference>
<sequence length="428" mass="45945">MLFSNTIIPILAAVPVISAIKLEPAHAKRAGLSHRDIAAELRRSDSPVAARNQNKRLVRKAKNKKRSCQAKFSGSSTAASTASQTATGTASATWASASSTGSSNGTNSAATSSSWSLVEEWSGSSFFDNWSFWSYTDPTHGTVDYQSASDAWNSGLVAINSDNRAVMSVDTTEVVSTARNSVRIHGNKVFTGGLVIMDAYHMPVGCGTWPAWWQNGPNWPEGGEIDILEGVNAFDQNQVSLHTGVGCTMPNNIQDNMMGTLTTGDYDSYDCSASNTSNQGCGARDETSDNSYGASFNSNRGGVYAMRWSRAGITVWFFQRGSIPSDIDSNTPDPSSWGTPVANFVSDSCDPYQFFYDHFNIFDISLCGDWAGGDSVWNNAGYAGQSQSCAASTGYSTCADYVLNQGSAFTEAYWEVASVKYFNSTTEV</sequence>
<dbReference type="FunFam" id="2.60.120.200:FF:000114">
    <property type="entry name" value="Probable endo-1,3(4)-beta-glucanase NFIA_089530"/>
    <property type="match status" value="1"/>
</dbReference>
<comment type="caution">
    <text evidence="5">The sequence shown here is derived from an EMBL/GenBank/DDBJ whole genome shotgun (WGS) entry which is preliminary data.</text>
</comment>
<dbReference type="OrthoDB" id="192832at2759"/>
<protein>
    <submittedName>
        <fullName evidence="5">Endo-1,3(4)-beta-glucanase</fullName>
    </submittedName>
</protein>
<feature type="domain" description="GH16" evidence="4">
    <location>
        <begin position="92"/>
        <end position="379"/>
    </location>
</feature>
<dbReference type="GeneID" id="30190342"/>
<evidence type="ECO:0000259" key="4">
    <source>
        <dbReference type="PROSITE" id="PS51762"/>
    </source>
</evidence>
<evidence type="ECO:0000313" key="6">
    <source>
        <dbReference type="Proteomes" id="UP000094819"/>
    </source>
</evidence>
<dbReference type="GO" id="GO:0009251">
    <property type="term" value="P:glucan catabolic process"/>
    <property type="evidence" value="ECO:0007669"/>
    <property type="project" value="TreeGrafter"/>
</dbReference>
<dbReference type="Proteomes" id="UP000094819">
    <property type="component" value="Unassembled WGS sequence"/>
</dbReference>
<evidence type="ECO:0000256" key="2">
    <source>
        <dbReference type="ARBA" id="ARBA00022801"/>
    </source>
</evidence>
<dbReference type="InterPro" id="IPR013320">
    <property type="entry name" value="ConA-like_dom_sf"/>
</dbReference>
<keyword evidence="6" id="KW-1185">Reference proteome</keyword>
<dbReference type="EMBL" id="AWGH01000002">
    <property type="protein sequence ID" value="ODO07550.1"/>
    <property type="molecule type" value="Genomic_DNA"/>
</dbReference>
<dbReference type="Pfam" id="PF26113">
    <property type="entry name" value="GH16_XgeA"/>
    <property type="match status" value="1"/>
</dbReference>
<evidence type="ECO:0000313" key="5">
    <source>
        <dbReference type="EMBL" id="ODO07550.1"/>
    </source>
</evidence>
<dbReference type="InterPro" id="IPR000757">
    <property type="entry name" value="Beta-glucanase-like"/>
</dbReference>
<accession>A0A1E3K334</accession>
<dbReference type="PANTHER" id="PTHR10963:SF24">
    <property type="entry name" value="GLYCOSIDASE C21B10.07-RELATED"/>
    <property type="match status" value="1"/>
</dbReference>
<comment type="similarity">
    <text evidence="1">Belongs to the glycosyl hydrolase 16 family.</text>
</comment>
<evidence type="ECO:0000256" key="1">
    <source>
        <dbReference type="ARBA" id="ARBA00006865"/>
    </source>
</evidence>
<dbReference type="PANTHER" id="PTHR10963">
    <property type="entry name" value="GLYCOSYL HYDROLASE-RELATED"/>
    <property type="match status" value="1"/>
</dbReference>
<organism evidence="5 6">
    <name type="scientific">Cryptococcus wingfieldii CBS 7118</name>
    <dbReference type="NCBI Taxonomy" id="1295528"/>
    <lineage>
        <taxon>Eukaryota</taxon>
        <taxon>Fungi</taxon>
        <taxon>Dikarya</taxon>
        <taxon>Basidiomycota</taxon>
        <taxon>Agaricomycotina</taxon>
        <taxon>Tremellomycetes</taxon>
        <taxon>Tremellales</taxon>
        <taxon>Cryptococcaceae</taxon>
        <taxon>Cryptococcus</taxon>
    </lineage>
</organism>
<keyword evidence="2" id="KW-0378">Hydrolase</keyword>
<keyword evidence="3" id="KW-0326">Glycosidase</keyword>
<dbReference type="Gene3D" id="2.60.120.200">
    <property type="match status" value="1"/>
</dbReference>
<dbReference type="SUPFAM" id="SSF49899">
    <property type="entry name" value="Concanavalin A-like lectins/glucanases"/>
    <property type="match status" value="1"/>
</dbReference>
<gene>
    <name evidence="5" type="ORF">L198_01129</name>
</gene>
<dbReference type="RefSeq" id="XP_019035027.1">
    <property type="nucleotide sequence ID" value="XM_019173301.1"/>
</dbReference>
<reference evidence="5 6" key="1">
    <citation type="submission" date="2016-06" db="EMBL/GenBank/DDBJ databases">
        <title>Evolution of pathogenesis and genome organization in the Tremellales.</title>
        <authorList>
            <person name="Cuomo C."/>
            <person name="Litvintseva A."/>
            <person name="Heitman J."/>
            <person name="Chen Y."/>
            <person name="Sun S."/>
            <person name="Springer D."/>
            <person name="Dromer F."/>
            <person name="Young S."/>
            <person name="Zeng Q."/>
            <person name="Chapman S."/>
            <person name="Gujja S."/>
            <person name="Saif S."/>
            <person name="Birren B."/>
        </authorList>
    </citation>
    <scope>NUCLEOTIDE SEQUENCE [LARGE SCALE GENOMIC DNA]</scope>
    <source>
        <strain evidence="5 6">CBS 7118</strain>
    </source>
</reference>